<dbReference type="InterPro" id="IPR022398">
    <property type="entry name" value="Peptidase_S8_His-AS"/>
</dbReference>
<dbReference type="InterPro" id="IPR036852">
    <property type="entry name" value="Peptidase_S8/S53_dom_sf"/>
</dbReference>
<dbReference type="GO" id="GO:0004252">
    <property type="term" value="F:serine-type endopeptidase activity"/>
    <property type="evidence" value="ECO:0007669"/>
    <property type="project" value="InterPro"/>
</dbReference>
<evidence type="ECO:0000313" key="9">
    <source>
        <dbReference type="Proteomes" id="UP000078116"/>
    </source>
</evidence>
<name>A0A1A9N6L4_9BURK</name>
<dbReference type="GO" id="GO:0016020">
    <property type="term" value="C:membrane"/>
    <property type="evidence" value="ECO:0007669"/>
    <property type="project" value="TreeGrafter"/>
</dbReference>
<sequence>MVAMLRRGSILKSELLNEIRDDMTKKDERSKTALLGFRNAMARTTENWSEISIRLVGRGMAGVTLAVALAACSGSNSPSDVTPMASDKSEVAAAASDASSTVVPPALSLKMNTSSVSADSQTDRFIIKYKAGTAERGSASAVQLKLDKLASTFPARAHQSHRMGIDADVVTTERKLTSKEAKAFMRAIAADPNVEYVEPDVPISASSIPNDPYYNLQWGLFSNLDPGQSSAGIRAANAWNIATGLGITIALVDNGVTSHSDLDANIIPQGFDFTYLGPPGGSNPGKAGGCGYVTYHGTHVAGIMAAVMNNGVGISGVAPSA</sequence>
<dbReference type="EMBL" id="LXJZ01000100">
    <property type="protein sequence ID" value="OAJ60879.1"/>
    <property type="molecule type" value="Genomic_DNA"/>
</dbReference>
<accession>A0A1A9N6L4</accession>
<evidence type="ECO:0000313" key="7">
    <source>
        <dbReference type="EMBL" id="OAJ60879.1"/>
    </source>
</evidence>
<reference evidence="8 9" key="1">
    <citation type="submission" date="2016-04" db="EMBL/GenBank/DDBJ databases">
        <title>Reclassification of Paraburkholderia panaciterrae (Farh et al. 2015) Dobritsa &amp; Samadpour 2016 as a later homotypic synonym of Paraburkholderia ginsengiterrae (Farh et al. 2015) Dobritsa &amp; Samadpour 2016.</title>
        <authorList>
            <person name="Dobritsa A.P."/>
            <person name="Kutumbaka K."/>
            <person name="Samadpour M."/>
        </authorList>
    </citation>
    <scope>NUCLEOTIDE SEQUENCE [LARGE SCALE GENOMIC DNA]</scope>
    <source>
        <strain evidence="6 9">DCY85</strain>
        <strain evidence="7 8">DCY85-1</strain>
    </source>
</reference>
<organism evidence="6 9">
    <name type="scientific">Paraburkholderia ginsengiterrae</name>
    <dbReference type="NCBI Taxonomy" id="1462993"/>
    <lineage>
        <taxon>Bacteria</taxon>
        <taxon>Pseudomonadati</taxon>
        <taxon>Pseudomonadota</taxon>
        <taxon>Betaproteobacteria</taxon>
        <taxon>Burkholderiales</taxon>
        <taxon>Burkholderiaceae</taxon>
        <taxon>Paraburkholderia</taxon>
    </lineage>
</organism>
<dbReference type="PROSITE" id="PS51892">
    <property type="entry name" value="SUBTILASE"/>
    <property type="match status" value="1"/>
</dbReference>
<evidence type="ECO:0000256" key="2">
    <source>
        <dbReference type="ARBA" id="ARBA00022801"/>
    </source>
</evidence>
<comment type="caution">
    <text evidence="6">The sequence shown here is derived from an EMBL/GenBank/DDBJ whole genome shotgun (WGS) entry which is preliminary data.</text>
</comment>
<evidence type="ECO:0000259" key="5">
    <source>
        <dbReference type="Pfam" id="PF00082"/>
    </source>
</evidence>
<evidence type="ECO:0000256" key="4">
    <source>
        <dbReference type="PROSITE-ProRule" id="PRU01240"/>
    </source>
</evidence>
<dbReference type="STRING" id="1462993.A6V36_24770"/>
<feature type="domain" description="Peptidase S8/S53" evidence="5">
    <location>
        <begin position="246"/>
        <end position="321"/>
    </location>
</feature>
<dbReference type="Proteomes" id="UP000078116">
    <property type="component" value="Unassembled WGS sequence"/>
</dbReference>
<dbReference type="Pfam" id="PF00082">
    <property type="entry name" value="Peptidase_S8"/>
    <property type="match status" value="1"/>
</dbReference>
<dbReference type="AlphaFoldDB" id="A0A1A9N6L4"/>
<dbReference type="Proteomes" id="UP000077961">
    <property type="component" value="Unassembled WGS sequence"/>
</dbReference>
<evidence type="ECO:0000256" key="3">
    <source>
        <dbReference type="ARBA" id="ARBA00022825"/>
    </source>
</evidence>
<proteinExistence type="inferred from homology"/>
<dbReference type="PANTHER" id="PTHR42884">
    <property type="entry name" value="PROPROTEIN CONVERTASE SUBTILISIN/KEXIN-RELATED"/>
    <property type="match status" value="1"/>
</dbReference>
<dbReference type="SUPFAM" id="SSF52743">
    <property type="entry name" value="Subtilisin-like"/>
    <property type="match status" value="1"/>
</dbReference>
<dbReference type="InterPro" id="IPR000209">
    <property type="entry name" value="Peptidase_S8/S53_dom"/>
</dbReference>
<dbReference type="EMBL" id="LXKA01000265">
    <property type="protein sequence ID" value="OAJ59530.1"/>
    <property type="molecule type" value="Genomic_DNA"/>
</dbReference>
<comment type="caution">
    <text evidence="4">Lacks conserved residue(s) required for the propagation of feature annotation.</text>
</comment>
<evidence type="ECO:0000313" key="8">
    <source>
        <dbReference type="Proteomes" id="UP000077961"/>
    </source>
</evidence>
<evidence type="ECO:0000313" key="6">
    <source>
        <dbReference type="EMBL" id="OAJ59530.1"/>
    </source>
</evidence>
<gene>
    <name evidence="7" type="ORF">A6V36_24770</name>
    <name evidence="6" type="ORF">A6V37_27200</name>
</gene>
<protein>
    <recommendedName>
        <fullName evidence="5">Peptidase S8/S53 domain-containing protein</fullName>
    </recommendedName>
</protein>
<keyword evidence="2" id="KW-0378">Hydrolase</keyword>
<evidence type="ECO:0000256" key="1">
    <source>
        <dbReference type="ARBA" id="ARBA00022670"/>
    </source>
</evidence>
<comment type="similarity">
    <text evidence="4">Belongs to the peptidase S8 family.</text>
</comment>
<dbReference type="Gene3D" id="3.40.50.200">
    <property type="entry name" value="Peptidase S8/S53 domain"/>
    <property type="match status" value="1"/>
</dbReference>
<dbReference type="PANTHER" id="PTHR42884:SF14">
    <property type="entry name" value="NEUROENDOCRINE CONVERTASE 1"/>
    <property type="match status" value="1"/>
</dbReference>
<keyword evidence="3" id="KW-0720">Serine protease</keyword>
<dbReference type="PROSITE" id="PS00137">
    <property type="entry name" value="SUBTILASE_HIS"/>
    <property type="match status" value="1"/>
</dbReference>
<keyword evidence="8" id="KW-1185">Reference proteome</keyword>
<dbReference type="GO" id="GO:0016485">
    <property type="term" value="P:protein processing"/>
    <property type="evidence" value="ECO:0007669"/>
    <property type="project" value="TreeGrafter"/>
</dbReference>
<dbReference type="OrthoDB" id="9790784at2"/>
<keyword evidence="1" id="KW-0645">Protease</keyword>